<name>A0A9W6ICR7_9ACTN</name>
<sequence>MRHLTYPKIPTAERSGQTTTGGPWVATEKVHGAQMVIAHDGRNLSVGKRKAWLRDDEPFFGWQLLRGNFAKAAQAALARGGSAVRVYGELYGGRYPHPEVPPTPGATPVQTGVWYSPDIRFALFDVLRHEDPDDPGVFLPYADVASIAADAGLDVVPLLARGSRVELDALPRRFPTRVPRTLGLPDVPDNTAEGIVLRPDAPLTPERRPIRKLKIEEFDEQRFDQSRPWNPHVILTPEELRQIALAMVNGPRLAGARSKTGPSCLDELLDETVLDVMVDLSEAFPATVAALTDREEAELHADLREVAAALEADAHRVTEPRDLR</sequence>
<accession>A0A9W6ICR7</accession>
<dbReference type="SUPFAM" id="SSF56091">
    <property type="entry name" value="DNA ligase/mRNA capping enzyme, catalytic domain"/>
    <property type="match status" value="1"/>
</dbReference>
<evidence type="ECO:0000259" key="2">
    <source>
        <dbReference type="Pfam" id="PF09414"/>
    </source>
</evidence>
<dbReference type="Gene3D" id="3.30.1490.70">
    <property type="match status" value="1"/>
</dbReference>
<keyword evidence="4" id="KW-1185">Reference proteome</keyword>
<protein>
    <recommendedName>
        <fullName evidence="2">RNA ligase domain-containing protein</fullName>
    </recommendedName>
</protein>
<proteinExistence type="predicted"/>
<dbReference type="Pfam" id="PF09414">
    <property type="entry name" value="RNA_ligase"/>
    <property type="match status" value="1"/>
</dbReference>
<dbReference type="InterPro" id="IPR021122">
    <property type="entry name" value="RNA_ligase_dom_REL/Rnl2"/>
</dbReference>
<feature type="domain" description="RNA ligase" evidence="2">
    <location>
        <begin position="23"/>
        <end position="211"/>
    </location>
</feature>
<dbReference type="EMBL" id="BSEV01000047">
    <property type="protein sequence ID" value="GLK15308.1"/>
    <property type="molecule type" value="Genomic_DNA"/>
</dbReference>
<evidence type="ECO:0000313" key="4">
    <source>
        <dbReference type="Proteomes" id="UP001143474"/>
    </source>
</evidence>
<gene>
    <name evidence="3" type="ORF">GCM10017600_87210</name>
</gene>
<reference evidence="3" key="1">
    <citation type="journal article" date="2014" name="Int. J. Syst. Evol. Microbiol.">
        <title>Complete genome sequence of Corynebacterium casei LMG S-19264T (=DSM 44701T), isolated from a smear-ripened cheese.</title>
        <authorList>
            <consortium name="US DOE Joint Genome Institute (JGI-PGF)"/>
            <person name="Walter F."/>
            <person name="Albersmeier A."/>
            <person name="Kalinowski J."/>
            <person name="Ruckert C."/>
        </authorList>
    </citation>
    <scope>NUCLEOTIDE SEQUENCE</scope>
    <source>
        <strain evidence="3">VKM Ac-2007</strain>
    </source>
</reference>
<evidence type="ECO:0000313" key="3">
    <source>
        <dbReference type="EMBL" id="GLK15308.1"/>
    </source>
</evidence>
<reference evidence="3" key="2">
    <citation type="submission" date="2023-01" db="EMBL/GenBank/DDBJ databases">
        <authorList>
            <person name="Sun Q."/>
            <person name="Evtushenko L."/>
        </authorList>
    </citation>
    <scope>NUCLEOTIDE SEQUENCE</scope>
    <source>
        <strain evidence="3">VKM Ac-2007</strain>
    </source>
</reference>
<evidence type="ECO:0000256" key="1">
    <source>
        <dbReference type="SAM" id="MobiDB-lite"/>
    </source>
</evidence>
<organism evidence="3 4">
    <name type="scientific">Streptosporangium carneum</name>
    <dbReference type="NCBI Taxonomy" id="47481"/>
    <lineage>
        <taxon>Bacteria</taxon>
        <taxon>Bacillati</taxon>
        <taxon>Actinomycetota</taxon>
        <taxon>Actinomycetes</taxon>
        <taxon>Streptosporangiales</taxon>
        <taxon>Streptosporangiaceae</taxon>
        <taxon>Streptosporangium</taxon>
    </lineage>
</organism>
<feature type="region of interest" description="Disordered" evidence="1">
    <location>
        <begin position="1"/>
        <end position="21"/>
    </location>
</feature>
<comment type="caution">
    <text evidence="3">The sequence shown here is derived from an EMBL/GenBank/DDBJ whole genome shotgun (WGS) entry which is preliminary data.</text>
</comment>
<dbReference type="AlphaFoldDB" id="A0A9W6ICR7"/>
<dbReference type="Gene3D" id="3.30.470.30">
    <property type="entry name" value="DNA ligase/mRNA capping enzyme"/>
    <property type="match status" value="1"/>
</dbReference>
<dbReference type="Proteomes" id="UP001143474">
    <property type="component" value="Unassembled WGS sequence"/>
</dbReference>
<dbReference type="RefSeq" id="WP_271223523.1">
    <property type="nucleotide sequence ID" value="NZ_BAAAVD010000022.1"/>
</dbReference>